<sequence>MIELTAIQKEQLKEKRISQETLQKQISRFVNGFPTVKLKKAATVGDGIVRIPESEIKEYVDFYESKREQLDILKFVPASGAATRMFKFLHEFLQEYDASVESINSFINRKNARDLFTFFVGIEKFPFYDAVINSLKKDVDNWQSLTDRDKKERFVRKMLFKDGFNFSAMPKGLVPFHSYGDHKVTAFEEHLHEASGYAATRNVACLHFTIAPAYQNHFVKEFNRIEEAVEAKTGKNYEISFSYQKPSTDTIAVDMQDQPIVDKDGKLFFRPAGHGALLENLNDQDADIIFIKNIDNVTVSTMDEDVSVYKKMLAGVLLKLQEKAFAYLNELQKNSVDHGAFDEMEQFISDQLLRRLPRDYHKYTKQYKREALIEALNRPLRVCGMVKNEGEPGGGPFWVTNEFGQSSLQIVESAQVDSDDYRQRKIAANCTHFNPVDLVCGVRDFQGNKFDLSQFRDLETGFITHKSRMGHELKAQELPGLWNGAMAHWNTIFVEVPLITFNPVKTVNDLLKPAHQA</sequence>
<dbReference type="AlphaFoldDB" id="A0A2S9WVX2"/>
<reference evidence="2 3" key="1">
    <citation type="submission" date="2016-11" db="EMBL/GenBank/DDBJ databases">
        <title>Trade-off between light-utilization and light-protection in marine flavobacteria.</title>
        <authorList>
            <person name="Kumagai Y."/>
        </authorList>
    </citation>
    <scope>NUCLEOTIDE SEQUENCE [LARGE SCALE GENOMIC DNA]</scope>
    <source>
        <strain evidence="2 3">JCM 17109</strain>
    </source>
</reference>
<dbReference type="GO" id="GO:0016301">
    <property type="term" value="F:kinase activity"/>
    <property type="evidence" value="ECO:0007669"/>
    <property type="project" value="UniProtKB-KW"/>
</dbReference>
<dbReference type="Pfam" id="PF14134">
    <property type="entry name" value="DUF4301"/>
    <property type="match status" value="1"/>
</dbReference>
<accession>A0A2S9WVX2</accession>
<protein>
    <submittedName>
        <fullName evidence="2">NAD metabolism ATPase/kinase</fullName>
    </submittedName>
</protein>
<evidence type="ECO:0000259" key="1">
    <source>
        <dbReference type="Pfam" id="PF14134"/>
    </source>
</evidence>
<evidence type="ECO:0000313" key="3">
    <source>
        <dbReference type="Proteomes" id="UP000239532"/>
    </source>
</evidence>
<keyword evidence="2" id="KW-0418">Kinase</keyword>
<dbReference type="EMBL" id="MQUC01000003">
    <property type="protein sequence ID" value="PRP67619.1"/>
    <property type="molecule type" value="Genomic_DNA"/>
</dbReference>
<dbReference type="InterPro" id="IPR025393">
    <property type="entry name" value="DUF4301"/>
</dbReference>
<name>A0A2S9WVX2_9FLAO</name>
<keyword evidence="2" id="KW-0808">Transferase</keyword>
<comment type="caution">
    <text evidence="2">The sequence shown here is derived from an EMBL/GenBank/DDBJ whole genome shotgun (WGS) entry which is preliminary data.</text>
</comment>
<dbReference type="OrthoDB" id="5572060at2"/>
<dbReference type="InterPro" id="IPR029044">
    <property type="entry name" value="Nucleotide-diphossugar_trans"/>
</dbReference>
<proteinExistence type="predicted"/>
<evidence type="ECO:0000313" key="2">
    <source>
        <dbReference type="EMBL" id="PRP67619.1"/>
    </source>
</evidence>
<feature type="domain" description="DUF4301" evidence="1">
    <location>
        <begin position="8"/>
        <end position="516"/>
    </location>
</feature>
<organism evidence="2 3">
    <name type="scientific">Nonlabens agnitus</name>
    <dbReference type="NCBI Taxonomy" id="870484"/>
    <lineage>
        <taxon>Bacteria</taxon>
        <taxon>Pseudomonadati</taxon>
        <taxon>Bacteroidota</taxon>
        <taxon>Flavobacteriia</taxon>
        <taxon>Flavobacteriales</taxon>
        <taxon>Flavobacteriaceae</taxon>
        <taxon>Nonlabens</taxon>
    </lineage>
</organism>
<dbReference type="SUPFAM" id="SSF53448">
    <property type="entry name" value="Nucleotide-diphospho-sugar transferases"/>
    <property type="match status" value="1"/>
</dbReference>
<dbReference type="Proteomes" id="UP000239532">
    <property type="component" value="Unassembled WGS sequence"/>
</dbReference>
<dbReference type="RefSeq" id="WP_105983333.1">
    <property type="nucleotide sequence ID" value="NZ_MQUC01000003.1"/>
</dbReference>
<gene>
    <name evidence="2" type="ORF">BST86_11205</name>
</gene>
<keyword evidence="3" id="KW-1185">Reference proteome</keyword>